<feature type="compositionally biased region" description="Pro residues" evidence="1">
    <location>
        <begin position="47"/>
        <end position="62"/>
    </location>
</feature>
<evidence type="ECO:0000313" key="2">
    <source>
        <dbReference type="EMBL" id="GJT87001.1"/>
    </source>
</evidence>
<feature type="region of interest" description="Disordered" evidence="1">
    <location>
        <begin position="208"/>
        <end position="228"/>
    </location>
</feature>
<feature type="compositionally biased region" description="Acidic residues" evidence="1">
    <location>
        <begin position="121"/>
        <end position="156"/>
    </location>
</feature>
<dbReference type="EMBL" id="BQNB010019599">
    <property type="protein sequence ID" value="GJT87001.1"/>
    <property type="molecule type" value="Genomic_DNA"/>
</dbReference>
<name>A0ABQ5HGH7_9ASTR</name>
<organism evidence="2 3">
    <name type="scientific">Tanacetum coccineum</name>
    <dbReference type="NCBI Taxonomy" id="301880"/>
    <lineage>
        <taxon>Eukaryota</taxon>
        <taxon>Viridiplantae</taxon>
        <taxon>Streptophyta</taxon>
        <taxon>Embryophyta</taxon>
        <taxon>Tracheophyta</taxon>
        <taxon>Spermatophyta</taxon>
        <taxon>Magnoliopsida</taxon>
        <taxon>eudicotyledons</taxon>
        <taxon>Gunneridae</taxon>
        <taxon>Pentapetalae</taxon>
        <taxon>asterids</taxon>
        <taxon>campanulids</taxon>
        <taxon>Asterales</taxon>
        <taxon>Asteraceae</taxon>
        <taxon>Asteroideae</taxon>
        <taxon>Anthemideae</taxon>
        <taxon>Anthemidinae</taxon>
        <taxon>Tanacetum</taxon>
    </lineage>
</organism>
<comment type="caution">
    <text evidence="2">The sequence shown here is derived from an EMBL/GenBank/DDBJ whole genome shotgun (WGS) entry which is preliminary data.</text>
</comment>
<accession>A0ABQ5HGH7</accession>
<protein>
    <submittedName>
        <fullName evidence="2">Uncharacterized protein</fullName>
    </submittedName>
</protein>
<reference evidence="2" key="2">
    <citation type="submission" date="2022-01" db="EMBL/GenBank/DDBJ databases">
        <authorList>
            <person name="Yamashiro T."/>
            <person name="Shiraishi A."/>
            <person name="Satake H."/>
            <person name="Nakayama K."/>
        </authorList>
    </citation>
    <scope>NUCLEOTIDE SEQUENCE</scope>
</reference>
<evidence type="ECO:0000256" key="1">
    <source>
        <dbReference type="SAM" id="MobiDB-lite"/>
    </source>
</evidence>
<reference evidence="2" key="1">
    <citation type="journal article" date="2022" name="Int. J. Mol. Sci.">
        <title>Draft Genome of Tanacetum Coccineum: Genomic Comparison of Closely Related Tanacetum-Family Plants.</title>
        <authorList>
            <person name="Yamashiro T."/>
            <person name="Shiraishi A."/>
            <person name="Nakayama K."/>
            <person name="Satake H."/>
        </authorList>
    </citation>
    <scope>NUCLEOTIDE SEQUENCE</scope>
</reference>
<dbReference type="Proteomes" id="UP001151760">
    <property type="component" value="Unassembled WGS sequence"/>
</dbReference>
<sequence length="379" mass="41034">MEIPNGVYHEFHHYGYDGLPMQPVDPPSPDYVPGPEHPSSPDYVPGPEHPPSPIKIPYVPEPEYPEYLVPSEDEAPMEHQPLPADVSPIALSPGYVPDSDYRGDPEGDSREEHADYPADGGDGDDEPSGDDSDDDTDDDDDEEPFEDEEDDEEEEEHPALADSSAILVVDHVPSAGDTEAFETYKSCTHTSPPQSAGIRMRAAAASPPLSLLPTSPRTDVPEAEMSPQKRACLTTPALGYEIGESSAAGAARQPRPTPEVDTWDEIVEAMMEIAPTTLEGVDQRGTELDIAVRDRPYHRHTALALDREAVYARIAWTSSEERSAAIEAHVRTLEAQVATLVTQTTSLQTQLTTALGRIATLEARDPEPQDGPAEAGSSC</sequence>
<feature type="compositionally biased region" description="Basic and acidic residues" evidence="1">
    <location>
        <begin position="99"/>
        <end position="116"/>
    </location>
</feature>
<gene>
    <name evidence="2" type="ORF">Tco_1068718</name>
</gene>
<proteinExistence type="predicted"/>
<keyword evidence="3" id="KW-1185">Reference proteome</keyword>
<feature type="region of interest" description="Disordered" evidence="1">
    <location>
        <begin position="14"/>
        <end position="174"/>
    </location>
</feature>
<feature type="compositionally biased region" description="Pro residues" evidence="1">
    <location>
        <begin position="23"/>
        <end position="38"/>
    </location>
</feature>
<evidence type="ECO:0000313" key="3">
    <source>
        <dbReference type="Proteomes" id="UP001151760"/>
    </source>
</evidence>